<proteinExistence type="predicted"/>
<dbReference type="InParanoid" id="H0YY81"/>
<dbReference type="OMA" id="QRLENWC"/>
<dbReference type="HOGENOM" id="CLU_013430_4_3_1"/>
<feature type="region of interest" description="Disordered" evidence="1">
    <location>
        <begin position="169"/>
        <end position="226"/>
    </location>
</feature>
<accession>H0YY81</accession>
<evidence type="ECO:0000313" key="2">
    <source>
        <dbReference type="Ensembl" id="ENSTGUP00000003258.2"/>
    </source>
</evidence>
<dbReference type="STRING" id="59729.ENSTGUP00000034105"/>
<reference evidence="2 3" key="1">
    <citation type="journal article" date="2010" name="Nature">
        <title>The genome of a songbird.</title>
        <authorList>
            <person name="Warren W.C."/>
            <person name="Clayton D.F."/>
            <person name="Ellegren H."/>
            <person name="Arnold A.P."/>
            <person name="Hillier L.W."/>
            <person name="Kunstner A."/>
            <person name="Searle S."/>
            <person name="White S."/>
            <person name="Vilella A.J."/>
            <person name="Fairley S."/>
            <person name="Heger A."/>
            <person name="Kong L."/>
            <person name="Ponting C.P."/>
            <person name="Jarvis E.D."/>
            <person name="Mello C.V."/>
            <person name="Minx P."/>
            <person name="Lovell P."/>
            <person name="Velho T.A."/>
            <person name="Ferris M."/>
            <person name="Balakrishnan C.N."/>
            <person name="Sinha S."/>
            <person name="Blatti C."/>
            <person name="London S.E."/>
            <person name="Li Y."/>
            <person name="Lin Y.C."/>
            <person name="George J."/>
            <person name="Sweedler J."/>
            <person name="Southey B."/>
            <person name="Gunaratne P."/>
            <person name="Watson M."/>
            <person name="Nam K."/>
            <person name="Backstrom N."/>
            <person name="Smeds L."/>
            <person name="Nabholz B."/>
            <person name="Itoh Y."/>
            <person name="Whitney O."/>
            <person name="Pfenning A.R."/>
            <person name="Howard J."/>
            <person name="Volker M."/>
            <person name="Skinner B.M."/>
            <person name="Griffin D.K."/>
            <person name="Ye L."/>
            <person name="McLaren W.M."/>
            <person name="Flicek P."/>
            <person name="Quesada V."/>
            <person name="Velasco G."/>
            <person name="Lopez-Otin C."/>
            <person name="Puente X.S."/>
            <person name="Olender T."/>
            <person name="Lancet D."/>
            <person name="Smit A.F."/>
            <person name="Hubley R."/>
            <person name="Konkel M.K."/>
            <person name="Walker J.A."/>
            <person name="Batzer M.A."/>
            <person name="Gu W."/>
            <person name="Pollock D.D."/>
            <person name="Chen L."/>
            <person name="Cheng Z."/>
            <person name="Eichler E.E."/>
            <person name="Stapley J."/>
            <person name="Slate J."/>
            <person name="Ekblom R."/>
            <person name="Birkhead T."/>
            <person name="Burke T."/>
            <person name="Burt D."/>
            <person name="Scharff C."/>
            <person name="Adam I."/>
            <person name="Richard H."/>
            <person name="Sultan M."/>
            <person name="Soldatov A."/>
            <person name="Lehrach H."/>
            <person name="Edwards S.V."/>
            <person name="Yang S.P."/>
            <person name="Li X."/>
            <person name="Graves T."/>
            <person name="Fulton L."/>
            <person name="Nelson J."/>
            <person name="Chinwalla A."/>
            <person name="Hou S."/>
            <person name="Mardis E.R."/>
            <person name="Wilson R.K."/>
        </authorList>
    </citation>
    <scope>NUCLEOTIDE SEQUENCE [LARGE SCALE GENOMIC DNA]</scope>
</reference>
<dbReference type="Ensembl" id="ENSTGUT00000003290.2">
    <property type="protein sequence ID" value="ENSTGUP00000003258.2"/>
    <property type="gene ID" value="ENSTGUG00000003167.2"/>
</dbReference>
<reference evidence="2" key="2">
    <citation type="submission" date="2025-08" db="UniProtKB">
        <authorList>
            <consortium name="Ensembl"/>
        </authorList>
    </citation>
    <scope>IDENTIFICATION</scope>
</reference>
<keyword evidence="3" id="KW-1185">Reference proteome</keyword>
<evidence type="ECO:0000313" key="3">
    <source>
        <dbReference type="Proteomes" id="UP000007754"/>
    </source>
</evidence>
<feature type="compositionally biased region" description="Basic and acidic residues" evidence="1">
    <location>
        <begin position="169"/>
        <end position="179"/>
    </location>
</feature>
<sequence length="240" mass="25625">MEQHRFPAGLTQLLLADSVGAAAVLHQGAGLVAVQRSLAVPGRLLGLGAAAGVLLPAAVRVPVAVGVPVAPDAVVVEEAEPQQVDDEPRHPHGDDHQRLLDLVGLREAFDGLQQDGEAEGGEEHGVDEGAHHLGPHPPERVLLGGAGALGEAHGHQRHDQGHHVGEHVEGVGEHGQRRRDAAHRHLHHEEQEGNQQTRSKRQSVKEHSVSRAWRGDSSPGSWQLWRWSCGPTEARGELVA</sequence>
<dbReference type="Proteomes" id="UP000007754">
    <property type="component" value="Chromosome 3"/>
</dbReference>
<dbReference type="AlphaFoldDB" id="H0YY81"/>
<dbReference type="GeneTree" id="ENSGT01030000235236"/>
<protein>
    <submittedName>
        <fullName evidence="2">Uncharacterized protein</fullName>
    </submittedName>
</protein>
<evidence type="ECO:0000256" key="1">
    <source>
        <dbReference type="SAM" id="MobiDB-lite"/>
    </source>
</evidence>
<reference evidence="2" key="3">
    <citation type="submission" date="2025-09" db="UniProtKB">
        <authorList>
            <consortium name="Ensembl"/>
        </authorList>
    </citation>
    <scope>IDENTIFICATION</scope>
</reference>
<feature type="compositionally biased region" description="Basic and acidic residues" evidence="1">
    <location>
        <begin position="121"/>
        <end position="131"/>
    </location>
</feature>
<feature type="region of interest" description="Disordered" evidence="1">
    <location>
        <begin position="115"/>
        <end position="144"/>
    </location>
</feature>
<organism evidence="2 3">
    <name type="scientific">Taeniopygia guttata</name>
    <name type="common">Zebra finch</name>
    <name type="synonym">Poephila guttata</name>
    <dbReference type="NCBI Taxonomy" id="59729"/>
    <lineage>
        <taxon>Eukaryota</taxon>
        <taxon>Metazoa</taxon>
        <taxon>Chordata</taxon>
        <taxon>Craniata</taxon>
        <taxon>Vertebrata</taxon>
        <taxon>Euteleostomi</taxon>
        <taxon>Archelosauria</taxon>
        <taxon>Archosauria</taxon>
        <taxon>Dinosauria</taxon>
        <taxon>Saurischia</taxon>
        <taxon>Theropoda</taxon>
        <taxon>Coelurosauria</taxon>
        <taxon>Aves</taxon>
        <taxon>Neognathae</taxon>
        <taxon>Neoaves</taxon>
        <taxon>Telluraves</taxon>
        <taxon>Australaves</taxon>
        <taxon>Passeriformes</taxon>
        <taxon>Passeroidea</taxon>
        <taxon>Estrildidae</taxon>
        <taxon>Estrildinae</taxon>
        <taxon>Taeniopygia</taxon>
    </lineage>
</organism>
<name>H0YY81_TAEGU</name>